<evidence type="ECO:0000313" key="3">
    <source>
        <dbReference type="EMBL" id="MFC2925237.1"/>
    </source>
</evidence>
<dbReference type="RefSeq" id="WP_343164114.1">
    <property type="nucleotide sequence ID" value="NZ_JBHRSV010000001.1"/>
</dbReference>
<evidence type="ECO:0000256" key="1">
    <source>
        <dbReference type="SAM" id="MobiDB-lite"/>
    </source>
</evidence>
<proteinExistence type="predicted"/>
<feature type="signal peptide" evidence="2">
    <location>
        <begin position="1"/>
        <end position="18"/>
    </location>
</feature>
<name>A0ABV6ZUZ2_9PROT</name>
<organism evidence="3 4">
    <name type="scientific">Hyphobacterium vulgare</name>
    <dbReference type="NCBI Taxonomy" id="1736751"/>
    <lineage>
        <taxon>Bacteria</taxon>
        <taxon>Pseudomonadati</taxon>
        <taxon>Pseudomonadota</taxon>
        <taxon>Alphaproteobacteria</taxon>
        <taxon>Maricaulales</taxon>
        <taxon>Maricaulaceae</taxon>
        <taxon>Hyphobacterium</taxon>
    </lineage>
</organism>
<evidence type="ECO:0000313" key="4">
    <source>
        <dbReference type="Proteomes" id="UP001595379"/>
    </source>
</evidence>
<accession>A0ABV6ZUZ2</accession>
<keyword evidence="4" id="KW-1185">Reference proteome</keyword>
<dbReference type="Proteomes" id="UP001595379">
    <property type="component" value="Unassembled WGS sequence"/>
</dbReference>
<feature type="chain" id="PRO_5047066786" description="Glycine zipper domain-containing protein" evidence="2">
    <location>
        <begin position="19"/>
        <end position="378"/>
    </location>
</feature>
<feature type="compositionally biased region" description="Basic and acidic residues" evidence="1">
    <location>
        <begin position="146"/>
        <end position="174"/>
    </location>
</feature>
<feature type="region of interest" description="Disordered" evidence="1">
    <location>
        <begin position="42"/>
        <end position="210"/>
    </location>
</feature>
<keyword evidence="2" id="KW-0732">Signal</keyword>
<protein>
    <recommendedName>
        <fullName evidence="5">Glycine zipper domain-containing protein</fullName>
    </recommendedName>
</protein>
<dbReference type="InterPro" id="IPR006311">
    <property type="entry name" value="TAT_signal"/>
</dbReference>
<gene>
    <name evidence="3" type="ORF">ACFOOR_03875</name>
</gene>
<feature type="compositionally biased region" description="Basic and acidic residues" evidence="1">
    <location>
        <begin position="107"/>
        <end position="126"/>
    </location>
</feature>
<evidence type="ECO:0000256" key="2">
    <source>
        <dbReference type="SAM" id="SignalP"/>
    </source>
</evidence>
<reference evidence="4" key="1">
    <citation type="journal article" date="2019" name="Int. J. Syst. Evol. Microbiol.">
        <title>The Global Catalogue of Microorganisms (GCM) 10K type strain sequencing project: providing services to taxonomists for standard genome sequencing and annotation.</title>
        <authorList>
            <consortium name="The Broad Institute Genomics Platform"/>
            <consortium name="The Broad Institute Genome Sequencing Center for Infectious Disease"/>
            <person name="Wu L."/>
            <person name="Ma J."/>
        </authorList>
    </citation>
    <scope>NUCLEOTIDE SEQUENCE [LARGE SCALE GENOMIC DNA]</scope>
    <source>
        <strain evidence="4">KCTC 52487</strain>
    </source>
</reference>
<dbReference type="EMBL" id="JBHRSV010000001">
    <property type="protein sequence ID" value="MFC2925237.1"/>
    <property type="molecule type" value="Genomic_DNA"/>
</dbReference>
<feature type="compositionally biased region" description="Basic and acidic residues" evidence="1">
    <location>
        <begin position="46"/>
        <end position="78"/>
    </location>
</feature>
<comment type="caution">
    <text evidence="3">The sequence shown here is derived from an EMBL/GenBank/DDBJ whole genome shotgun (WGS) entry which is preliminary data.</text>
</comment>
<sequence length="378" mass="41847">MKLSSRTLLAALSSAVLAAGFGAATAPAALAAPFMDEEISTIVTLQEDRGGGRGRHGERGATPRTPDERPGVEYRDRGGPGGPGGPGARGGGGNDGRGDGRGGGNWRDGRGGNDGRGDHWRNRGGNDGRGGGDSWRDNRGGGGNDSWRDNRTRDPRYGDRGRDPRYDNRHRPDPRFGNPGGRDWRDRRYTNPGYRNHTPPRYRHYSPPRYRNYNPPRYGNYYNPPRNNWRYHTRYYDHGYSRYNYRYYDAGCGTSGGEVFAGAILGALFGAAVADDDGAGALFGGIVGAGLASGLSSCDRGQYYYAASYSFNNSSPYYWYNPHSGVRGVVIARDYYNYGGRRCRWGDAEIFMPNGDYVTDRILMCQDRWGRWEVARHQ</sequence>
<evidence type="ECO:0008006" key="5">
    <source>
        <dbReference type="Google" id="ProtNLM"/>
    </source>
</evidence>
<dbReference type="PROSITE" id="PS51318">
    <property type="entry name" value="TAT"/>
    <property type="match status" value="1"/>
</dbReference>
<feature type="compositionally biased region" description="Gly residues" evidence="1">
    <location>
        <begin position="79"/>
        <end position="106"/>
    </location>
</feature>